<protein>
    <submittedName>
        <fullName evidence="1">Uncharacterized protein</fullName>
    </submittedName>
</protein>
<dbReference type="AlphaFoldDB" id="A0AAV4X6E0"/>
<gene>
    <name evidence="1" type="ORF">CDAR_575961</name>
</gene>
<sequence length="94" mass="10991">MPHKIILNSIFSNKTQNCNCLHVKSTIWVNYWSQLVKSTIWNEHLQQDASTFDLTRSVLPFRKITRVRGLTTRAHDWVDGIQIKWGVLNSLEDP</sequence>
<evidence type="ECO:0000313" key="2">
    <source>
        <dbReference type="Proteomes" id="UP001054837"/>
    </source>
</evidence>
<reference evidence="1 2" key="1">
    <citation type="submission" date="2021-06" db="EMBL/GenBank/DDBJ databases">
        <title>Caerostris darwini draft genome.</title>
        <authorList>
            <person name="Kono N."/>
            <person name="Arakawa K."/>
        </authorList>
    </citation>
    <scope>NUCLEOTIDE SEQUENCE [LARGE SCALE GENOMIC DNA]</scope>
</reference>
<dbReference type="Proteomes" id="UP001054837">
    <property type="component" value="Unassembled WGS sequence"/>
</dbReference>
<name>A0AAV4X6E0_9ARAC</name>
<keyword evidence="2" id="KW-1185">Reference proteome</keyword>
<dbReference type="EMBL" id="BPLQ01015720">
    <property type="protein sequence ID" value="GIY90775.1"/>
    <property type="molecule type" value="Genomic_DNA"/>
</dbReference>
<accession>A0AAV4X6E0</accession>
<proteinExistence type="predicted"/>
<evidence type="ECO:0000313" key="1">
    <source>
        <dbReference type="EMBL" id="GIY90775.1"/>
    </source>
</evidence>
<organism evidence="1 2">
    <name type="scientific">Caerostris darwini</name>
    <dbReference type="NCBI Taxonomy" id="1538125"/>
    <lineage>
        <taxon>Eukaryota</taxon>
        <taxon>Metazoa</taxon>
        <taxon>Ecdysozoa</taxon>
        <taxon>Arthropoda</taxon>
        <taxon>Chelicerata</taxon>
        <taxon>Arachnida</taxon>
        <taxon>Araneae</taxon>
        <taxon>Araneomorphae</taxon>
        <taxon>Entelegynae</taxon>
        <taxon>Araneoidea</taxon>
        <taxon>Araneidae</taxon>
        <taxon>Caerostris</taxon>
    </lineage>
</organism>
<comment type="caution">
    <text evidence="1">The sequence shown here is derived from an EMBL/GenBank/DDBJ whole genome shotgun (WGS) entry which is preliminary data.</text>
</comment>